<proteinExistence type="inferred from homology"/>
<protein>
    <submittedName>
        <fullName evidence="10">Uncharacterized protein</fullName>
    </submittedName>
</protein>
<dbReference type="Pfam" id="PF08528">
    <property type="entry name" value="Whi5"/>
    <property type="match status" value="1"/>
</dbReference>
<dbReference type="AlphaFoldDB" id="I1CFT8"/>
<organism evidence="10 11">
    <name type="scientific">Rhizopus delemar (strain RA 99-880 / ATCC MYA-4621 / FGSC 9543 / NRRL 43880)</name>
    <name type="common">Mucormycosis agent</name>
    <name type="synonym">Rhizopus arrhizus var. delemar</name>
    <dbReference type="NCBI Taxonomy" id="246409"/>
    <lineage>
        <taxon>Eukaryota</taxon>
        <taxon>Fungi</taxon>
        <taxon>Fungi incertae sedis</taxon>
        <taxon>Mucoromycota</taxon>
        <taxon>Mucoromycotina</taxon>
        <taxon>Mucoromycetes</taxon>
        <taxon>Mucorales</taxon>
        <taxon>Mucorineae</taxon>
        <taxon>Rhizopodaceae</taxon>
        <taxon>Rhizopus</taxon>
    </lineage>
</organism>
<evidence type="ECO:0000256" key="5">
    <source>
        <dbReference type="ARBA" id="ARBA00022491"/>
    </source>
</evidence>
<evidence type="ECO:0000256" key="8">
    <source>
        <dbReference type="ARBA" id="ARBA00023242"/>
    </source>
</evidence>
<gene>
    <name evidence="10" type="ORF">RO3G_12029</name>
</gene>
<evidence type="ECO:0000313" key="10">
    <source>
        <dbReference type="EMBL" id="EIE87318.1"/>
    </source>
</evidence>
<dbReference type="InterPro" id="IPR013734">
    <property type="entry name" value="TF_Nrm1/Whi5"/>
</dbReference>
<sequence length="88" mass="10730">MKTNELDKHLETLRTRLGFAKFKLKNGWEHRTLRDVESLWKQKQQASIQERPMPQWTQQEVIEKRSKRKRGEKEGLIRHLFVEEVMMV</sequence>
<dbReference type="Proteomes" id="UP000009138">
    <property type="component" value="Unassembled WGS sequence"/>
</dbReference>
<keyword evidence="8" id="KW-0539">Nucleus</keyword>
<comment type="subcellular location">
    <subcellularLocation>
        <location evidence="2">Cytoplasm</location>
    </subcellularLocation>
    <subcellularLocation>
        <location evidence="1">Nucleus</location>
    </subcellularLocation>
</comment>
<dbReference type="GeneID" id="93618994"/>
<reference evidence="10 11" key="1">
    <citation type="journal article" date="2009" name="PLoS Genet.">
        <title>Genomic analysis of the basal lineage fungus Rhizopus oryzae reveals a whole-genome duplication.</title>
        <authorList>
            <person name="Ma L.-J."/>
            <person name="Ibrahim A.S."/>
            <person name="Skory C."/>
            <person name="Grabherr M.G."/>
            <person name="Burger G."/>
            <person name="Butler M."/>
            <person name="Elias M."/>
            <person name="Idnurm A."/>
            <person name="Lang B.F."/>
            <person name="Sone T."/>
            <person name="Abe A."/>
            <person name="Calvo S.E."/>
            <person name="Corrochano L.M."/>
            <person name="Engels R."/>
            <person name="Fu J."/>
            <person name="Hansberg W."/>
            <person name="Kim J.-M."/>
            <person name="Kodira C.D."/>
            <person name="Koehrsen M.J."/>
            <person name="Liu B."/>
            <person name="Miranda-Saavedra D."/>
            <person name="O'Leary S."/>
            <person name="Ortiz-Castellanos L."/>
            <person name="Poulter R."/>
            <person name="Rodriguez-Romero J."/>
            <person name="Ruiz-Herrera J."/>
            <person name="Shen Y.-Q."/>
            <person name="Zeng Q."/>
            <person name="Galagan J."/>
            <person name="Birren B.W."/>
            <person name="Cuomo C.A."/>
            <person name="Wickes B.L."/>
        </authorList>
    </citation>
    <scope>NUCLEOTIDE SEQUENCE [LARGE SCALE GENOMIC DNA]</scope>
    <source>
        <strain evidence="11">RA 99-880 / ATCC MYA-4621 / FGSC 9543 / NRRL 43880</strain>
    </source>
</reference>
<dbReference type="OMA" id="NPIDSWP"/>
<dbReference type="GO" id="GO:0005634">
    <property type="term" value="C:nucleus"/>
    <property type="evidence" value="ECO:0007669"/>
    <property type="project" value="UniProtKB-SubCell"/>
</dbReference>
<keyword evidence="5" id="KW-0678">Repressor</keyword>
<accession>I1CFT8</accession>
<dbReference type="OrthoDB" id="2359117at2759"/>
<dbReference type="VEuPathDB" id="FungiDB:RO3G_12029"/>
<evidence type="ECO:0000256" key="7">
    <source>
        <dbReference type="ARBA" id="ARBA00023163"/>
    </source>
</evidence>
<evidence type="ECO:0000256" key="4">
    <source>
        <dbReference type="ARBA" id="ARBA00022490"/>
    </source>
</evidence>
<dbReference type="EMBL" id="CH476741">
    <property type="protein sequence ID" value="EIE87318.1"/>
    <property type="molecule type" value="Genomic_DNA"/>
</dbReference>
<dbReference type="InParanoid" id="I1CFT8"/>
<evidence type="ECO:0000256" key="2">
    <source>
        <dbReference type="ARBA" id="ARBA00004496"/>
    </source>
</evidence>
<evidence type="ECO:0000256" key="1">
    <source>
        <dbReference type="ARBA" id="ARBA00004123"/>
    </source>
</evidence>
<keyword evidence="6" id="KW-0805">Transcription regulation</keyword>
<evidence type="ECO:0000256" key="6">
    <source>
        <dbReference type="ARBA" id="ARBA00023015"/>
    </source>
</evidence>
<dbReference type="RefSeq" id="XP_067522714.1">
    <property type="nucleotide sequence ID" value="XM_067666613.1"/>
</dbReference>
<keyword evidence="7" id="KW-0804">Transcription</keyword>
<evidence type="ECO:0000256" key="3">
    <source>
        <dbReference type="ARBA" id="ARBA00006922"/>
    </source>
</evidence>
<name>I1CFT8_RHIO9</name>
<comment type="similarity">
    <text evidence="3">Belongs to the WHI5/NRM1 family.</text>
</comment>
<keyword evidence="4" id="KW-0963">Cytoplasm</keyword>
<evidence type="ECO:0000256" key="9">
    <source>
        <dbReference type="SAM" id="MobiDB-lite"/>
    </source>
</evidence>
<evidence type="ECO:0000313" key="11">
    <source>
        <dbReference type="Proteomes" id="UP000009138"/>
    </source>
</evidence>
<keyword evidence="11" id="KW-1185">Reference proteome</keyword>
<dbReference type="GO" id="GO:0005737">
    <property type="term" value="C:cytoplasm"/>
    <property type="evidence" value="ECO:0007669"/>
    <property type="project" value="UniProtKB-SubCell"/>
</dbReference>
<feature type="region of interest" description="Disordered" evidence="9">
    <location>
        <begin position="46"/>
        <end position="68"/>
    </location>
</feature>